<sequence length="70" mass="7818">MFPQEGELLITTEFGRILVGIQEIVIIPQGIRFSVHLTRPSRGYVLEVYGTHFQLPDLGPIAIVDQLSVV</sequence>
<reference evidence="12 13" key="1">
    <citation type="submission" date="2018-11" db="EMBL/GenBank/DDBJ databases">
        <authorList>
            <consortium name="Pathogen Informatics"/>
        </authorList>
    </citation>
    <scope>NUCLEOTIDE SEQUENCE [LARGE SCALE GENOMIC DNA]</scope>
</reference>
<dbReference type="Proteomes" id="UP000270094">
    <property type="component" value="Unassembled WGS sequence"/>
</dbReference>
<dbReference type="OrthoDB" id="1689029at2759"/>
<evidence type="ECO:0000256" key="4">
    <source>
        <dbReference type="ARBA" id="ARBA00022723"/>
    </source>
</evidence>
<name>A0A3P7KZ73_STRVU</name>
<evidence type="ECO:0000313" key="12">
    <source>
        <dbReference type="EMBL" id="VDM72482.1"/>
    </source>
</evidence>
<protein>
    <recommendedName>
        <fullName evidence="3">Homogentisate 1,2-dioxygenase</fullName>
        <ecNumber evidence="2">1.13.11.5</ecNumber>
    </recommendedName>
    <alternativeName>
        <fullName evidence="8">Homogentisate oxygenase</fullName>
    </alternativeName>
    <alternativeName>
        <fullName evidence="9">Homogentisic acid oxidase</fullName>
    </alternativeName>
    <alternativeName>
        <fullName evidence="10">Homogentisicase</fullName>
    </alternativeName>
</protein>
<dbReference type="EC" id="1.13.11.5" evidence="2"/>
<keyword evidence="13" id="KW-1185">Reference proteome</keyword>
<accession>A0A3P7KZ73</accession>
<dbReference type="InterPro" id="IPR005708">
    <property type="entry name" value="Homogentis_dOase"/>
</dbReference>
<evidence type="ECO:0000256" key="5">
    <source>
        <dbReference type="ARBA" id="ARBA00022964"/>
    </source>
</evidence>
<dbReference type="GO" id="GO:0004411">
    <property type="term" value="F:homogentisate 1,2-dioxygenase activity"/>
    <property type="evidence" value="ECO:0007669"/>
    <property type="project" value="UniProtKB-EC"/>
</dbReference>
<feature type="domain" description="Homogentisate 1,2-dioxygenase N-terminal" evidence="11">
    <location>
        <begin position="2"/>
        <end position="62"/>
    </location>
</feature>
<dbReference type="PANTHER" id="PTHR11056:SF0">
    <property type="entry name" value="HOMOGENTISATE 1,2-DIOXYGENASE"/>
    <property type="match status" value="1"/>
</dbReference>
<keyword evidence="4" id="KW-0479">Metal-binding</keyword>
<dbReference type="PANTHER" id="PTHR11056">
    <property type="entry name" value="HOMOGENTISATE 1,2-DIOXYGENASE"/>
    <property type="match status" value="1"/>
</dbReference>
<dbReference type="SUPFAM" id="SSF51182">
    <property type="entry name" value="RmlC-like cupins"/>
    <property type="match status" value="1"/>
</dbReference>
<dbReference type="Pfam" id="PF20510">
    <property type="entry name" value="HgmA_N"/>
    <property type="match status" value="1"/>
</dbReference>
<keyword evidence="7" id="KW-0408">Iron</keyword>
<evidence type="ECO:0000256" key="9">
    <source>
        <dbReference type="ARBA" id="ARBA00030437"/>
    </source>
</evidence>
<dbReference type="EMBL" id="UYYB01025548">
    <property type="protein sequence ID" value="VDM72482.1"/>
    <property type="molecule type" value="Genomic_DNA"/>
</dbReference>
<dbReference type="InterPro" id="IPR011051">
    <property type="entry name" value="RmlC_Cupin_sf"/>
</dbReference>
<evidence type="ECO:0000259" key="11">
    <source>
        <dbReference type="Pfam" id="PF20510"/>
    </source>
</evidence>
<dbReference type="GO" id="GO:0006570">
    <property type="term" value="P:tyrosine metabolic process"/>
    <property type="evidence" value="ECO:0007669"/>
    <property type="project" value="InterPro"/>
</dbReference>
<dbReference type="AlphaFoldDB" id="A0A3P7KZ73"/>
<evidence type="ECO:0000256" key="2">
    <source>
        <dbReference type="ARBA" id="ARBA00013127"/>
    </source>
</evidence>
<dbReference type="GO" id="GO:0005737">
    <property type="term" value="C:cytoplasm"/>
    <property type="evidence" value="ECO:0007669"/>
    <property type="project" value="TreeGrafter"/>
</dbReference>
<dbReference type="UniPathway" id="UPA00139">
    <property type="reaction ID" value="UER00339"/>
</dbReference>
<evidence type="ECO:0000256" key="7">
    <source>
        <dbReference type="ARBA" id="ARBA00023004"/>
    </source>
</evidence>
<proteinExistence type="predicted"/>
<dbReference type="GO" id="GO:0006559">
    <property type="term" value="P:L-phenylalanine catabolic process"/>
    <property type="evidence" value="ECO:0007669"/>
    <property type="project" value="UniProtKB-UniPathway"/>
</dbReference>
<evidence type="ECO:0000256" key="10">
    <source>
        <dbReference type="ARBA" id="ARBA00033225"/>
    </source>
</evidence>
<evidence type="ECO:0000313" key="13">
    <source>
        <dbReference type="Proteomes" id="UP000270094"/>
    </source>
</evidence>
<evidence type="ECO:0000256" key="6">
    <source>
        <dbReference type="ARBA" id="ARBA00023002"/>
    </source>
</evidence>
<dbReference type="GO" id="GO:0046872">
    <property type="term" value="F:metal ion binding"/>
    <property type="evidence" value="ECO:0007669"/>
    <property type="project" value="UniProtKB-KW"/>
</dbReference>
<evidence type="ECO:0000256" key="8">
    <source>
        <dbReference type="ARBA" id="ARBA00030235"/>
    </source>
</evidence>
<comment type="pathway">
    <text evidence="1">Amino-acid degradation; L-phenylalanine degradation; acetoacetate and fumarate from L-phenylalanine: step 4/6.</text>
</comment>
<gene>
    <name evidence="12" type="ORF">SVUK_LOCUS7480</name>
</gene>
<keyword evidence="5" id="KW-0223">Dioxygenase</keyword>
<dbReference type="InterPro" id="IPR046452">
    <property type="entry name" value="HgmA_N"/>
</dbReference>
<keyword evidence="6" id="KW-0560">Oxidoreductase</keyword>
<evidence type="ECO:0000256" key="3">
    <source>
        <dbReference type="ARBA" id="ARBA00018757"/>
    </source>
</evidence>
<organism evidence="12 13">
    <name type="scientific">Strongylus vulgaris</name>
    <name type="common">Blood worm</name>
    <dbReference type="NCBI Taxonomy" id="40348"/>
    <lineage>
        <taxon>Eukaryota</taxon>
        <taxon>Metazoa</taxon>
        <taxon>Ecdysozoa</taxon>
        <taxon>Nematoda</taxon>
        <taxon>Chromadorea</taxon>
        <taxon>Rhabditida</taxon>
        <taxon>Rhabditina</taxon>
        <taxon>Rhabditomorpha</taxon>
        <taxon>Strongyloidea</taxon>
        <taxon>Strongylidae</taxon>
        <taxon>Strongylus</taxon>
    </lineage>
</organism>
<evidence type="ECO:0000256" key="1">
    <source>
        <dbReference type="ARBA" id="ARBA00004704"/>
    </source>
</evidence>